<dbReference type="CDD" id="cd07043">
    <property type="entry name" value="STAS_anti-anti-sigma_factors"/>
    <property type="match status" value="1"/>
</dbReference>
<protein>
    <recommendedName>
        <fullName evidence="2">Anti-sigma factor antagonist</fullName>
    </recommendedName>
</protein>
<reference evidence="4 5" key="1">
    <citation type="journal article" date="2013" name="ISME J.">
        <title>A metabolic model for members of the genus Tetrasphaera involved in enhanced biological phosphorus removal.</title>
        <authorList>
            <person name="Kristiansen R."/>
            <person name="Nguyen H.T.T."/>
            <person name="Saunders A.M."/>
            <person name="Nielsen J.L."/>
            <person name="Wimmer R."/>
            <person name="Le V.Q."/>
            <person name="McIlroy S.J."/>
            <person name="Petrovski S."/>
            <person name="Seviour R.J."/>
            <person name="Calteau A."/>
            <person name="Nielsen K.L."/>
            <person name="Nielsen P.H."/>
        </authorList>
    </citation>
    <scope>NUCLEOTIDE SEQUENCE [LARGE SCALE GENOMIC DNA]</scope>
    <source>
        <strain evidence="4 5">Ben 74</strain>
    </source>
</reference>
<dbReference type="AlphaFoldDB" id="A0A077M439"/>
<dbReference type="GO" id="GO:0043856">
    <property type="term" value="F:anti-sigma factor antagonist activity"/>
    <property type="evidence" value="ECO:0007669"/>
    <property type="project" value="InterPro"/>
</dbReference>
<dbReference type="NCBIfam" id="TIGR00377">
    <property type="entry name" value="ant_ant_sig"/>
    <property type="match status" value="1"/>
</dbReference>
<dbReference type="PANTHER" id="PTHR33495">
    <property type="entry name" value="ANTI-SIGMA FACTOR ANTAGONIST TM_1081-RELATED-RELATED"/>
    <property type="match status" value="1"/>
</dbReference>
<comment type="similarity">
    <text evidence="1 2">Belongs to the anti-sigma-factor antagonist family.</text>
</comment>
<dbReference type="SUPFAM" id="SSF52091">
    <property type="entry name" value="SpoIIaa-like"/>
    <property type="match status" value="1"/>
</dbReference>
<evidence type="ECO:0000259" key="3">
    <source>
        <dbReference type="PROSITE" id="PS50801"/>
    </source>
</evidence>
<comment type="caution">
    <text evidence="4">The sequence shown here is derived from an EMBL/GenBank/DDBJ whole genome shotgun (WGS) entry which is preliminary data.</text>
</comment>
<dbReference type="InterPro" id="IPR036513">
    <property type="entry name" value="STAS_dom_sf"/>
</dbReference>
<dbReference type="InterPro" id="IPR003658">
    <property type="entry name" value="Anti-sigma_ant"/>
</dbReference>
<feature type="domain" description="STAS" evidence="3">
    <location>
        <begin position="2"/>
        <end position="111"/>
    </location>
</feature>
<keyword evidence="5" id="KW-1185">Reference proteome</keyword>
<evidence type="ECO:0000256" key="2">
    <source>
        <dbReference type="RuleBase" id="RU003749"/>
    </source>
</evidence>
<dbReference type="Proteomes" id="UP000035720">
    <property type="component" value="Unassembled WGS sequence"/>
</dbReference>
<dbReference type="InterPro" id="IPR002645">
    <property type="entry name" value="STAS_dom"/>
</dbReference>
<dbReference type="Gene3D" id="3.30.750.24">
    <property type="entry name" value="STAS domain"/>
    <property type="match status" value="1"/>
</dbReference>
<name>A0A077M439_9MICO</name>
<dbReference type="EMBL" id="CAJC01000039">
    <property type="protein sequence ID" value="CCI51951.1"/>
    <property type="molecule type" value="Genomic_DNA"/>
</dbReference>
<evidence type="ECO:0000313" key="5">
    <source>
        <dbReference type="Proteomes" id="UP000035720"/>
    </source>
</evidence>
<sequence>MLSADVRQQDGVVIVAVTGEVDSHNARLMRAALASALGDSTPRVIADLSAVTFMDSSGLGVLVGKLKDTRMRGGALHLVVTEPRVLQVFAVTGLDAVFHIHDALDSALAAIGVESPQV</sequence>
<organism evidence="4 5">
    <name type="scientific">Nostocoides jenkinsii Ben 74</name>
    <dbReference type="NCBI Taxonomy" id="1193518"/>
    <lineage>
        <taxon>Bacteria</taxon>
        <taxon>Bacillati</taxon>
        <taxon>Actinomycetota</taxon>
        <taxon>Actinomycetes</taxon>
        <taxon>Micrococcales</taxon>
        <taxon>Intrasporangiaceae</taxon>
        <taxon>Nostocoides</taxon>
    </lineage>
</organism>
<dbReference type="STRING" id="1193518.BN13_1330016"/>
<evidence type="ECO:0000256" key="1">
    <source>
        <dbReference type="ARBA" id="ARBA00009013"/>
    </source>
</evidence>
<accession>A0A077M439</accession>
<dbReference type="RefSeq" id="WP_048548199.1">
    <property type="nucleotide sequence ID" value="NZ_HF571038.1"/>
</dbReference>
<dbReference type="PROSITE" id="PS50801">
    <property type="entry name" value="STAS"/>
    <property type="match status" value="1"/>
</dbReference>
<dbReference type="OrthoDB" id="9793697at2"/>
<dbReference type="Pfam" id="PF01740">
    <property type="entry name" value="STAS"/>
    <property type="match status" value="1"/>
</dbReference>
<dbReference type="PANTHER" id="PTHR33495:SF2">
    <property type="entry name" value="ANTI-SIGMA FACTOR ANTAGONIST TM_1081-RELATED"/>
    <property type="match status" value="1"/>
</dbReference>
<gene>
    <name evidence="4" type="primary">rsbV</name>
    <name evidence="4" type="ORF">BN13_1330016</name>
</gene>
<evidence type="ECO:0000313" key="4">
    <source>
        <dbReference type="EMBL" id="CCI51951.1"/>
    </source>
</evidence>
<proteinExistence type="inferred from homology"/>